<dbReference type="InterPro" id="IPR013320">
    <property type="entry name" value="ConA-like_dom_sf"/>
</dbReference>
<keyword evidence="1" id="KW-0732">Signal</keyword>
<feature type="chain" id="PRO_5040505195" evidence="1">
    <location>
        <begin position="23"/>
        <end position="111"/>
    </location>
</feature>
<dbReference type="SUPFAM" id="SSF49899">
    <property type="entry name" value="Concanavalin A-like lectins/glucanases"/>
    <property type="match status" value="1"/>
</dbReference>
<organism evidence="2 3">
    <name type="scientific">Pieris brassicae</name>
    <name type="common">White butterfly</name>
    <name type="synonym">Large white butterfly</name>
    <dbReference type="NCBI Taxonomy" id="7116"/>
    <lineage>
        <taxon>Eukaryota</taxon>
        <taxon>Metazoa</taxon>
        <taxon>Ecdysozoa</taxon>
        <taxon>Arthropoda</taxon>
        <taxon>Hexapoda</taxon>
        <taxon>Insecta</taxon>
        <taxon>Pterygota</taxon>
        <taxon>Neoptera</taxon>
        <taxon>Endopterygota</taxon>
        <taxon>Lepidoptera</taxon>
        <taxon>Glossata</taxon>
        <taxon>Ditrysia</taxon>
        <taxon>Papilionoidea</taxon>
        <taxon>Pieridae</taxon>
        <taxon>Pierinae</taxon>
        <taxon>Pieris</taxon>
    </lineage>
</organism>
<sequence length="111" mass="12266">MAGTRPLVAVWFCWWWLRHAAATELDLLAALSLQNTSRPGITVVPGMQPQRAAYTLQGDTRSLQVEGAPFERAAELLRRSPEFTLLAALRQDPANSGTILSFSHGFNRDTT</sequence>
<protein>
    <submittedName>
        <fullName evidence="2">Uncharacterized protein</fullName>
    </submittedName>
</protein>
<dbReference type="Proteomes" id="UP001152562">
    <property type="component" value="Unassembled WGS sequence"/>
</dbReference>
<dbReference type="AlphaFoldDB" id="A0A9P0TPF4"/>
<evidence type="ECO:0000256" key="1">
    <source>
        <dbReference type="SAM" id="SignalP"/>
    </source>
</evidence>
<dbReference type="EMBL" id="CALOZG010000053">
    <property type="protein sequence ID" value="CAH4036097.1"/>
    <property type="molecule type" value="Genomic_DNA"/>
</dbReference>
<comment type="caution">
    <text evidence="2">The sequence shown here is derived from an EMBL/GenBank/DDBJ whole genome shotgun (WGS) entry which is preliminary data.</text>
</comment>
<keyword evidence="3" id="KW-1185">Reference proteome</keyword>
<accession>A0A9P0TPF4</accession>
<evidence type="ECO:0000313" key="2">
    <source>
        <dbReference type="EMBL" id="CAH4036097.1"/>
    </source>
</evidence>
<proteinExistence type="predicted"/>
<name>A0A9P0TPF4_PIEBR</name>
<gene>
    <name evidence="2" type="ORF">PIBRA_LOCUS11945</name>
</gene>
<evidence type="ECO:0000313" key="3">
    <source>
        <dbReference type="Proteomes" id="UP001152562"/>
    </source>
</evidence>
<feature type="signal peptide" evidence="1">
    <location>
        <begin position="1"/>
        <end position="22"/>
    </location>
</feature>
<reference evidence="2" key="1">
    <citation type="submission" date="2022-05" db="EMBL/GenBank/DDBJ databases">
        <authorList>
            <person name="Okamura Y."/>
        </authorList>
    </citation>
    <scope>NUCLEOTIDE SEQUENCE</scope>
</reference>
<dbReference type="Gene3D" id="2.60.120.200">
    <property type="match status" value="1"/>
</dbReference>